<dbReference type="AlphaFoldDB" id="B8D0N9"/>
<evidence type="ECO:0000256" key="6">
    <source>
        <dbReference type="ARBA" id="ARBA00022970"/>
    </source>
</evidence>
<evidence type="ECO:0000256" key="3">
    <source>
        <dbReference type="ARBA" id="ARBA00022741"/>
    </source>
</evidence>
<dbReference type="InterPro" id="IPR027417">
    <property type="entry name" value="P-loop_NTPase"/>
</dbReference>
<dbReference type="PROSITE" id="PS50893">
    <property type="entry name" value="ABC_TRANSPORTER_2"/>
    <property type="match status" value="1"/>
</dbReference>
<gene>
    <name evidence="9" type="ordered locus">Hore_22300</name>
</gene>
<feature type="domain" description="ABC transporter" evidence="8">
    <location>
        <begin position="2"/>
        <end position="241"/>
    </location>
</feature>
<dbReference type="RefSeq" id="WP_015923944.1">
    <property type="nucleotide sequence ID" value="NC_011899.1"/>
</dbReference>
<dbReference type="SMART" id="SM00930">
    <property type="entry name" value="NIL"/>
    <property type="match status" value="1"/>
</dbReference>
<organism evidence="9 10">
    <name type="scientific">Halothermothrix orenii (strain H 168 / OCM 544 / DSM 9562)</name>
    <dbReference type="NCBI Taxonomy" id="373903"/>
    <lineage>
        <taxon>Bacteria</taxon>
        <taxon>Bacillati</taxon>
        <taxon>Bacillota</taxon>
        <taxon>Clostridia</taxon>
        <taxon>Halanaerobiales</taxon>
        <taxon>Halothermotrichaceae</taxon>
        <taxon>Halothermothrix</taxon>
    </lineage>
</organism>
<evidence type="ECO:0000259" key="8">
    <source>
        <dbReference type="PROSITE" id="PS50893"/>
    </source>
</evidence>
<keyword evidence="4" id="KW-0067">ATP-binding</keyword>
<evidence type="ECO:0000256" key="7">
    <source>
        <dbReference type="ARBA" id="ARBA00023136"/>
    </source>
</evidence>
<reference evidence="9 10" key="1">
    <citation type="journal article" date="2009" name="PLoS ONE">
        <title>Genome analysis of the anaerobic thermohalophilic bacterium Halothermothrix orenii.</title>
        <authorList>
            <person name="Mavromatis K."/>
            <person name="Ivanova N."/>
            <person name="Anderson I."/>
            <person name="Lykidis A."/>
            <person name="Hooper S.D."/>
            <person name="Sun H."/>
            <person name="Kunin V."/>
            <person name="Lapidus A."/>
            <person name="Hugenholtz P."/>
            <person name="Patel B."/>
            <person name="Kyrpides N.C."/>
        </authorList>
    </citation>
    <scope>NUCLEOTIDE SEQUENCE [LARGE SCALE GENOMIC DNA]</scope>
    <source>
        <strain evidence="10">H 168 / OCM 544 / DSM 9562</strain>
    </source>
</reference>
<dbReference type="GO" id="GO:0005524">
    <property type="term" value="F:ATP binding"/>
    <property type="evidence" value="ECO:0007669"/>
    <property type="project" value="UniProtKB-KW"/>
</dbReference>
<dbReference type="PROSITE" id="PS00211">
    <property type="entry name" value="ABC_TRANSPORTER_1"/>
    <property type="match status" value="1"/>
</dbReference>
<keyword evidence="10" id="KW-1185">Reference proteome</keyword>
<keyword evidence="3" id="KW-0547">Nucleotide-binding</keyword>
<dbReference type="InterPro" id="IPR045865">
    <property type="entry name" value="ACT-like_dom_sf"/>
</dbReference>
<dbReference type="GO" id="GO:0022857">
    <property type="term" value="F:transmembrane transporter activity"/>
    <property type="evidence" value="ECO:0007669"/>
    <property type="project" value="UniProtKB-ARBA"/>
</dbReference>
<dbReference type="Proteomes" id="UP000000719">
    <property type="component" value="Chromosome"/>
</dbReference>
<dbReference type="HOGENOM" id="CLU_000604_1_3_9"/>
<dbReference type="InterPro" id="IPR017871">
    <property type="entry name" value="ABC_transporter-like_CS"/>
</dbReference>
<sequence>MVVIKNLVKEYNTGHGKVTALKGINLRVREGEIFGIIGPSGAGKSTLIRTINLLEKPTSGEIYINGVRLTSLKGKTLRKKRQKIGMIFQHFNLLNSRTVRGNISFPLEIAGVPAVEREERVERLMELVGLGDRADHYPSQLSGGQKQRVGIARALANNPDLLLSDEATSSLDPESTESILNLLSRIREEMNLTIILITHEMEVIKQICDRVAVIEGGKIIEEGKVIDVFASPQAPLTRRFIKSVINFDLSPRVLEHLDVIDKKEGKIIRLSFVGEKTHKPLISSLVRKYKIDANILYGNVDDIKGVPFGTLVLKLEGDITQIDRAIKFLRQQGLKVEVLTDDRPDRAVGQVQ</sequence>
<evidence type="ECO:0000313" key="10">
    <source>
        <dbReference type="Proteomes" id="UP000000719"/>
    </source>
</evidence>
<dbReference type="Pfam" id="PF00005">
    <property type="entry name" value="ABC_tran"/>
    <property type="match status" value="1"/>
</dbReference>
<dbReference type="Gene3D" id="3.40.50.300">
    <property type="entry name" value="P-loop containing nucleotide triphosphate hydrolases"/>
    <property type="match status" value="1"/>
</dbReference>
<dbReference type="InterPro" id="IPR041701">
    <property type="entry name" value="MetN_ABC"/>
</dbReference>
<dbReference type="SUPFAM" id="SSF52540">
    <property type="entry name" value="P-loop containing nucleoside triphosphate hydrolases"/>
    <property type="match status" value="1"/>
</dbReference>
<dbReference type="SMART" id="SM00382">
    <property type="entry name" value="AAA"/>
    <property type="match status" value="1"/>
</dbReference>
<dbReference type="InterPro" id="IPR003439">
    <property type="entry name" value="ABC_transporter-like_ATP-bd"/>
</dbReference>
<dbReference type="PANTHER" id="PTHR43166:SF30">
    <property type="entry name" value="METHIONINE IMPORT ATP-BINDING PROTEIN METN"/>
    <property type="match status" value="1"/>
</dbReference>
<keyword evidence="2" id="KW-1003">Cell membrane</keyword>
<dbReference type="GO" id="GO:0016887">
    <property type="term" value="F:ATP hydrolysis activity"/>
    <property type="evidence" value="ECO:0007669"/>
    <property type="project" value="InterPro"/>
</dbReference>
<dbReference type="InterPro" id="IPR050086">
    <property type="entry name" value="MetN_ABC_transporter-like"/>
</dbReference>
<dbReference type="InterPro" id="IPR003593">
    <property type="entry name" value="AAA+_ATPase"/>
</dbReference>
<dbReference type="EMBL" id="CP001098">
    <property type="protein sequence ID" value="ACL70975.1"/>
    <property type="molecule type" value="Genomic_DNA"/>
</dbReference>
<dbReference type="GO" id="GO:0006865">
    <property type="term" value="P:amino acid transport"/>
    <property type="evidence" value="ECO:0007669"/>
    <property type="project" value="UniProtKB-KW"/>
</dbReference>
<evidence type="ECO:0000256" key="5">
    <source>
        <dbReference type="ARBA" id="ARBA00022967"/>
    </source>
</evidence>
<keyword evidence="7" id="KW-0472">Membrane</keyword>
<proteinExistence type="predicted"/>
<dbReference type="KEGG" id="hor:Hore_22300"/>
<evidence type="ECO:0000256" key="4">
    <source>
        <dbReference type="ARBA" id="ARBA00022840"/>
    </source>
</evidence>
<dbReference type="CDD" id="cd03258">
    <property type="entry name" value="ABC_MetN_methionine_transporter"/>
    <property type="match status" value="1"/>
</dbReference>
<dbReference type="FunFam" id="3.40.50.300:FF:000032">
    <property type="entry name" value="Export ABC transporter ATP-binding protein"/>
    <property type="match status" value="1"/>
</dbReference>
<evidence type="ECO:0000313" key="9">
    <source>
        <dbReference type="EMBL" id="ACL70975.1"/>
    </source>
</evidence>
<keyword evidence="1" id="KW-0813">Transport</keyword>
<keyword evidence="5" id="KW-1278">Translocase</keyword>
<name>B8D0N9_HALOH</name>
<dbReference type="Pfam" id="PF09383">
    <property type="entry name" value="NIL"/>
    <property type="match status" value="1"/>
</dbReference>
<dbReference type="GO" id="GO:0098796">
    <property type="term" value="C:membrane protein complex"/>
    <property type="evidence" value="ECO:0007669"/>
    <property type="project" value="UniProtKB-ARBA"/>
</dbReference>
<dbReference type="eggNOG" id="COG1135">
    <property type="taxonomic scope" value="Bacteria"/>
</dbReference>
<evidence type="ECO:0000256" key="2">
    <source>
        <dbReference type="ARBA" id="ARBA00022475"/>
    </source>
</evidence>
<dbReference type="OrthoDB" id="9802264at2"/>
<evidence type="ECO:0000256" key="1">
    <source>
        <dbReference type="ARBA" id="ARBA00022448"/>
    </source>
</evidence>
<dbReference type="InterPro" id="IPR018449">
    <property type="entry name" value="NIL_domain"/>
</dbReference>
<dbReference type="PANTHER" id="PTHR43166">
    <property type="entry name" value="AMINO ACID IMPORT ATP-BINDING PROTEIN"/>
    <property type="match status" value="1"/>
</dbReference>
<protein>
    <submittedName>
        <fullName evidence="9">ABC transporter related</fullName>
    </submittedName>
</protein>
<dbReference type="Gene3D" id="3.30.70.260">
    <property type="match status" value="1"/>
</dbReference>
<dbReference type="STRING" id="373903.Hore_22300"/>
<accession>B8D0N9</accession>
<keyword evidence="6" id="KW-0029">Amino-acid transport</keyword>
<dbReference type="SUPFAM" id="SSF55021">
    <property type="entry name" value="ACT-like"/>
    <property type="match status" value="1"/>
</dbReference>